<proteinExistence type="predicted"/>
<sequence>MALGDLFPNLRWLTSLGVARKSRRVHGKGDVLMQGLIDSHRENGSYSSIMEGGIEGEKRQTIIVTVACRYLDNADSRNRNNNTDYGISSLFLVSHPGQRLCPEASPAMKLTGLAMGTLIQCSDWETEAGLDMAKNKPSEIIFCTRQTLISALSQL</sequence>
<reference evidence="1" key="1">
    <citation type="submission" date="2022-12" db="EMBL/GenBank/DDBJ databases">
        <title>Draft genome assemblies for two species of Escallonia (Escalloniales).</title>
        <authorList>
            <person name="Chanderbali A."/>
            <person name="Dervinis C."/>
            <person name="Anghel I."/>
            <person name="Soltis D."/>
            <person name="Soltis P."/>
            <person name="Zapata F."/>
        </authorList>
    </citation>
    <scope>NUCLEOTIDE SEQUENCE</scope>
    <source>
        <strain evidence="1">UCBG64.0493</strain>
        <tissue evidence="1">Leaf</tissue>
    </source>
</reference>
<dbReference type="AlphaFoldDB" id="A0AA88V2P1"/>
<gene>
    <name evidence="1" type="ORF">RJ639_021552</name>
</gene>
<evidence type="ECO:0000313" key="2">
    <source>
        <dbReference type="Proteomes" id="UP001188597"/>
    </source>
</evidence>
<organism evidence="1 2">
    <name type="scientific">Escallonia herrerae</name>
    <dbReference type="NCBI Taxonomy" id="1293975"/>
    <lineage>
        <taxon>Eukaryota</taxon>
        <taxon>Viridiplantae</taxon>
        <taxon>Streptophyta</taxon>
        <taxon>Embryophyta</taxon>
        <taxon>Tracheophyta</taxon>
        <taxon>Spermatophyta</taxon>
        <taxon>Magnoliopsida</taxon>
        <taxon>eudicotyledons</taxon>
        <taxon>Gunneridae</taxon>
        <taxon>Pentapetalae</taxon>
        <taxon>asterids</taxon>
        <taxon>campanulids</taxon>
        <taxon>Escalloniales</taxon>
        <taxon>Escalloniaceae</taxon>
        <taxon>Escallonia</taxon>
    </lineage>
</organism>
<dbReference type="EMBL" id="JAVXUP010002974">
    <property type="protein sequence ID" value="KAK3000597.1"/>
    <property type="molecule type" value="Genomic_DNA"/>
</dbReference>
<dbReference type="Proteomes" id="UP001188597">
    <property type="component" value="Unassembled WGS sequence"/>
</dbReference>
<keyword evidence="2" id="KW-1185">Reference proteome</keyword>
<evidence type="ECO:0000313" key="1">
    <source>
        <dbReference type="EMBL" id="KAK3000597.1"/>
    </source>
</evidence>
<protein>
    <submittedName>
        <fullName evidence="1">Uncharacterized protein</fullName>
    </submittedName>
</protein>
<name>A0AA88V2P1_9ASTE</name>
<comment type="caution">
    <text evidence="1">The sequence shown here is derived from an EMBL/GenBank/DDBJ whole genome shotgun (WGS) entry which is preliminary data.</text>
</comment>
<accession>A0AA88V2P1</accession>